<proteinExistence type="predicted"/>
<feature type="transmembrane region" description="Helical" evidence="1">
    <location>
        <begin position="125"/>
        <end position="146"/>
    </location>
</feature>
<feature type="transmembrane region" description="Helical" evidence="1">
    <location>
        <begin position="308"/>
        <end position="336"/>
    </location>
</feature>
<feature type="transmembrane region" description="Helical" evidence="1">
    <location>
        <begin position="95"/>
        <end position="113"/>
    </location>
</feature>
<feature type="transmembrane region" description="Helical" evidence="1">
    <location>
        <begin position="192"/>
        <end position="210"/>
    </location>
</feature>
<keyword evidence="1" id="KW-1133">Transmembrane helix</keyword>
<feature type="transmembrane region" description="Helical" evidence="1">
    <location>
        <begin position="268"/>
        <end position="288"/>
    </location>
</feature>
<protein>
    <recommendedName>
        <fullName evidence="3">ABC transporter permease</fullName>
    </recommendedName>
</protein>
<dbReference type="AlphaFoldDB" id="A0AAU7CRF4"/>
<keyword evidence="1" id="KW-0812">Transmembrane</keyword>
<accession>A0AAU7CRF4</accession>
<evidence type="ECO:0000313" key="2">
    <source>
        <dbReference type="EMBL" id="XBH07791.1"/>
    </source>
</evidence>
<organism evidence="2">
    <name type="scientific">Singulisphaera sp. Ch08</name>
    <dbReference type="NCBI Taxonomy" id="3120278"/>
    <lineage>
        <taxon>Bacteria</taxon>
        <taxon>Pseudomonadati</taxon>
        <taxon>Planctomycetota</taxon>
        <taxon>Planctomycetia</taxon>
        <taxon>Isosphaerales</taxon>
        <taxon>Isosphaeraceae</taxon>
        <taxon>Singulisphaera</taxon>
    </lineage>
</organism>
<keyword evidence="1" id="KW-0472">Membrane</keyword>
<name>A0AAU7CRF4_9BACT</name>
<evidence type="ECO:0008006" key="3">
    <source>
        <dbReference type="Google" id="ProtNLM"/>
    </source>
</evidence>
<feature type="transmembrane region" description="Helical" evidence="1">
    <location>
        <begin position="37"/>
        <end position="57"/>
    </location>
</feature>
<dbReference type="EMBL" id="CP155447">
    <property type="protein sequence ID" value="XBH07791.1"/>
    <property type="molecule type" value="Genomic_DNA"/>
</dbReference>
<feature type="transmembrane region" description="Helical" evidence="1">
    <location>
        <begin position="406"/>
        <end position="424"/>
    </location>
</feature>
<feature type="transmembrane region" description="Helical" evidence="1">
    <location>
        <begin position="69"/>
        <end position="88"/>
    </location>
</feature>
<gene>
    <name evidence="2" type="ORF">V5E97_17685</name>
</gene>
<reference evidence="2" key="1">
    <citation type="submission" date="2024-05" db="EMBL/GenBank/DDBJ databases">
        <title>Planctomycetes of the genus Singulisphaera possess chitinolytic capabilities.</title>
        <authorList>
            <person name="Ivanova A."/>
        </authorList>
    </citation>
    <scope>NUCLEOTIDE SEQUENCE</scope>
    <source>
        <strain evidence="2">Ch08T</strain>
    </source>
</reference>
<dbReference type="RefSeq" id="WP_406700631.1">
    <property type="nucleotide sequence ID" value="NZ_CP155447.1"/>
</dbReference>
<evidence type="ECO:0000256" key="1">
    <source>
        <dbReference type="SAM" id="Phobius"/>
    </source>
</evidence>
<feature type="transmembrane region" description="Helical" evidence="1">
    <location>
        <begin position="222"/>
        <end position="247"/>
    </location>
</feature>
<sequence>MVTASAAFAGEREAGTLGLLDALPVDRKVLWLGKTTFALASTLGLSLIMLILGYLGSTDLQDLPGKSEFIGHYGTLLFESVAWGLFWSSLVGNPMVAGALALFCVGEVSYIASGGAKIEFISDSVIPARVVMGALALAASAVATVWRPRVGWTSPHSASKETAELATNRATTLLPRPASPTKVLMWKARRECFWIWLGASVICWGILALWQMSYRSVEGELAAALVGVGAAFLAGVAVFGGETAAGSHRFLLHLGVSPGPIWSKTMRVWGNGLAVTALIMLAILSIRWPGWWNRLDSLRFFAQEHRFLPIGILAAIASVFAVVSPFANAFAIGALAGMVFRRRITAGMIAVLIWVSIVPLQVSLAILGLIPHWGLLLTPMTILGISRAWAGDWLDDRTGPARWLRLVGYLAVPLVVFPVAYIAYRAWGVPDPGPVLVATRMPAESAPPGSDTTAATYRRLDKEILALGGADSPAAYRRLGKEILAVGGTAGKDAGAIGRPALNFDLFETALKEHRDLIDQLHKATELPPPKSVIQPLFLVGAIPDSTSEEMIRLAWLLEQHGRGLLKRHDLPGAWEDILAQYRIARQLTGLLPTSFTTHNALVVDRQATRLALDWAVSDKQSPDLLRKALADLRALPAFPTLGDVLKAEASMVERALDLSGAELETAINGPHARSLPMRVFENLLLYSSWERERARRVCRAEFKRLIAESADESKPLSDINASPRSQEIRQASPLAATILSYGWLSASLNRAMAGRRGLAQVIALRAWHYEHNGAYPKSLDVLVPGLLDHLPLDPYTARPFVYRQSTGHHVATLDLQSPRPGVGPMTKPGQWLLISVGPDRREEAAVGVGGRRGVDDLVFPLPYP</sequence>